<sequence length="181" mass="21159">MIPVGYMYKVVSDRPDWLKATQITDIFSVSSCVSEDFCDWVNYWKHNGYWFFDSPSVIHEIACEHTINLKGMTLFYYEVYEKQWDYDESWVEFVPEESFPTNVEIPKSKVSLGFDIVTYTSNASAECSPLSCNHMAEEIDTNEHCLLKTLKLAIELIEQEKFSHCEPGPYRIIEVFKCEQT</sequence>
<organism evidence="1 2">
    <name type="scientific">Shewanella decolorationis S12</name>
    <dbReference type="NCBI Taxonomy" id="1353536"/>
    <lineage>
        <taxon>Bacteria</taxon>
        <taxon>Pseudomonadati</taxon>
        <taxon>Pseudomonadota</taxon>
        <taxon>Gammaproteobacteria</taxon>
        <taxon>Alteromonadales</taxon>
        <taxon>Shewanellaceae</taxon>
        <taxon>Shewanella</taxon>
    </lineage>
</organism>
<protein>
    <submittedName>
        <fullName evidence="1">Deoxycytidine triphosphate deaminase</fullName>
    </submittedName>
</protein>
<name>A0ABN0PKP7_9GAMM</name>
<dbReference type="RefSeq" id="WP_023267729.1">
    <property type="nucleotide sequence ID" value="NZ_AXZL01000070.1"/>
</dbReference>
<comment type="caution">
    <text evidence="1">The sequence shown here is derived from an EMBL/GenBank/DDBJ whole genome shotgun (WGS) entry which is preliminary data.</text>
</comment>
<gene>
    <name evidence="1" type="ORF">SHD_2769</name>
</gene>
<evidence type="ECO:0000313" key="1">
    <source>
        <dbReference type="EMBL" id="ESE40609.1"/>
    </source>
</evidence>
<dbReference type="EMBL" id="AXZL01000070">
    <property type="protein sequence ID" value="ESE40609.1"/>
    <property type="molecule type" value="Genomic_DNA"/>
</dbReference>
<accession>A0ABN0PKP7</accession>
<reference evidence="1 2" key="1">
    <citation type="journal article" date="2013" name="Genome Announc.">
        <title>Draft Genome Sequence of Shewanella decolorationis S12, a Dye-Degrading Bacterium Isolated from a Wastewater Treatment Plant.</title>
        <authorList>
            <person name="Xu M."/>
            <person name="Fang Y."/>
            <person name="Liu J."/>
            <person name="Chen X."/>
            <person name="Sun G."/>
            <person name="Guo J."/>
            <person name="Hua Z."/>
            <person name="Tu Q."/>
            <person name="Wu L."/>
            <person name="Zhou J."/>
            <person name="Liu X."/>
        </authorList>
    </citation>
    <scope>NUCLEOTIDE SEQUENCE [LARGE SCALE GENOMIC DNA]</scope>
    <source>
        <strain evidence="1 2">S12</strain>
    </source>
</reference>
<proteinExistence type="predicted"/>
<dbReference type="Proteomes" id="UP000017548">
    <property type="component" value="Unassembled WGS sequence"/>
</dbReference>
<evidence type="ECO:0000313" key="2">
    <source>
        <dbReference type="Proteomes" id="UP000017548"/>
    </source>
</evidence>
<keyword evidence="2" id="KW-1185">Reference proteome</keyword>